<dbReference type="OrthoDB" id="623514at2"/>
<dbReference type="Pfam" id="PF14903">
    <property type="entry name" value="WG_beta_rep"/>
    <property type="match status" value="5"/>
</dbReference>
<dbReference type="RefSeq" id="WP_130095030.1">
    <property type="nucleotide sequence ID" value="NZ_SETE01000009.1"/>
</dbReference>
<name>A0A4Q4KGH9_9FLAO</name>
<accession>A0A4Q4KGH9</accession>
<organism evidence="1 2">
    <name type="scientific">Brumimicrobium glaciale</name>
    <dbReference type="NCBI Taxonomy" id="200475"/>
    <lineage>
        <taxon>Bacteria</taxon>
        <taxon>Pseudomonadati</taxon>
        <taxon>Bacteroidota</taxon>
        <taxon>Flavobacteriia</taxon>
        <taxon>Flavobacteriales</taxon>
        <taxon>Crocinitomicaceae</taxon>
        <taxon>Brumimicrobium</taxon>
    </lineage>
</organism>
<proteinExistence type="predicted"/>
<dbReference type="PANTHER" id="PTHR37841">
    <property type="entry name" value="GLR2918 PROTEIN"/>
    <property type="match status" value="1"/>
</dbReference>
<dbReference type="Proteomes" id="UP000293952">
    <property type="component" value="Unassembled WGS sequence"/>
</dbReference>
<dbReference type="InterPro" id="IPR032774">
    <property type="entry name" value="WG_beta_rep"/>
</dbReference>
<sequence>MKIFLFSTLLLCSGLIYSQIEEVRMSGLTIKEALQSKMPKMPQYPDTVYYPFYQGVQMIEVDHIGFRDKKVYHLGQSQPRAMSYSDMIPMSFGNEYFFRDTLGSIVKAFNSDLDLISLTKHFRKVPLNFKSKFANFFPYHISQDYIYQGIWAYSGDYLFNFKGHYKVFDNSSGKVPNGFVPFGFNKESVNLMFGLIDSLGSVKIPLEYNEIIPWHENLIVSKNGKWGIINYDLEIIVPLVYDSYRIVQEKSDFYPDRKFDIYFLNTKKEDNYKNQYSIVALYNSSNHSLIKLNGYDEIFDFGRYKDVGEYDNRKIKVKKNGKKGVLNSSFIEIVAPQYEMFNDVGDLIQVNKNGKFGFLNKNYEIEIPLEYDYAQYIDDSTFLVLKNGAFYCINIEEEKKKNDNLKPNWKVQNFNVAIDNYVTIQVGDHIGVLNTLTNRMVLPIRYEKSKQITPMFYEDFRLRNDSIFKQKNLIVREKADIYDEISFSDNKIIVKNENELFGVIDSSFNNIIDFKYDKLERYPRNPEYLIYLKNGKAGIMDFSKKDIIAGKFNEIRIERDRPLFQVQDKDKWGIVNLSGDEVIACQYDSIRFLGHWDRPKENLWIVNRGKKYGVINDQNEIMVPFIYDGISHLHANNLWVMDKDKKRYSVNYR</sequence>
<evidence type="ECO:0000313" key="2">
    <source>
        <dbReference type="Proteomes" id="UP000293952"/>
    </source>
</evidence>
<dbReference type="AlphaFoldDB" id="A0A4Q4KGH9"/>
<protein>
    <submittedName>
        <fullName evidence="1">WG repeat-containing protein</fullName>
    </submittedName>
</protein>
<keyword evidence="2" id="KW-1185">Reference proteome</keyword>
<gene>
    <name evidence="1" type="ORF">ERX46_16815</name>
</gene>
<dbReference type="EMBL" id="SETE01000009">
    <property type="protein sequence ID" value="RYM31344.1"/>
    <property type="molecule type" value="Genomic_DNA"/>
</dbReference>
<reference evidence="1 2" key="1">
    <citation type="submission" date="2019-02" db="EMBL/GenBank/DDBJ databases">
        <title>Genome sequence of the sea-ice species Brumimicrobium glaciale.</title>
        <authorList>
            <person name="Bowman J.P."/>
        </authorList>
    </citation>
    <scope>NUCLEOTIDE SEQUENCE [LARGE SCALE GENOMIC DNA]</scope>
    <source>
        <strain evidence="1 2">IC156</strain>
    </source>
</reference>
<dbReference type="PANTHER" id="PTHR37841:SF1">
    <property type="entry name" value="DUF3298 DOMAIN-CONTAINING PROTEIN"/>
    <property type="match status" value="1"/>
</dbReference>
<comment type="caution">
    <text evidence="1">The sequence shown here is derived from an EMBL/GenBank/DDBJ whole genome shotgun (WGS) entry which is preliminary data.</text>
</comment>
<evidence type="ECO:0000313" key="1">
    <source>
        <dbReference type="EMBL" id="RYM31344.1"/>
    </source>
</evidence>